<dbReference type="EMBL" id="LT670817">
    <property type="protein sequence ID" value="SHH31499.1"/>
    <property type="molecule type" value="Genomic_DNA"/>
</dbReference>
<organism evidence="3 4">
    <name type="scientific">Bradyrhizobium erythrophlei</name>
    <dbReference type="NCBI Taxonomy" id="1437360"/>
    <lineage>
        <taxon>Bacteria</taxon>
        <taxon>Pseudomonadati</taxon>
        <taxon>Pseudomonadota</taxon>
        <taxon>Alphaproteobacteria</taxon>
        <taxon>Hyphomicrobiales</taxon>
        <taxon>Nitrobacteraceae</taxon>
        <taxon>Bradyrhizobium</taxon>
    </lineage>
</organism>
<dbReference type="Proteomes" id="UP000189796">
    <property type="component" value="Chromosome I"/>
</dbReference>
<proteinExistence type="predicted"/>
<feature type="signal peptide" evidence="2">
    <location>
        <begin position="1"/>
        <end position="22"/>
    </location>
</feature>
<evidence type="ECO:0000313" key="4">
    <source>
        <dbReference type="Proteomes" id="UP000189796"/>
    </source>
</evidence>
<evidence type="ECO:0000256" key="2">
    <source>
        <dbReference type="SAM" id="SignalP"/>
    </source>
</evidence>
<feature type="compositionally biased region" description="Basic residues" evidence="1">
    <location>
        <begin position="36"/>
        <end position="46"/>
    </location>
</feature>
<protein>
    <submittedName>
        <fullName evidence="3">Uncharacterized protein</fullName>
    </submittedName>
</protein>
<feature type="region of interest" description="Disordered" evidence="1">
    <location>
        <begin position="24"/>
        <end position="50"/>
    </location>
</feature>
<feature type="chain" id="PRO_5013087437" evidence="2">
    <location>
        <begin position="23"/>
        <end position="98"/>
    </location>
</feature>
<name>A0A1M5RZ62_9BRAD</name>
<keyword evidence="2" id="KW-0732">Signal</keyword>
<accession>A0A1M5RZ62</accession>
<reference evidence="3 4" key="1">
    <citation type="submission" date="2016-11" db="EMBL/GenBank/DDBJ databases">
        <authorList>
            <person name="Jaros S."/>
            <person name="Januszkiewicz K."/>
            <person name="Wedrychowicz H."/>
        </authorList>
    </citation>
    <scope>NUCLEOTIDE SEQUENCE [LARGE SCALE GENOMIC DNA]</scope>
    <source>
        <strain evidence="3 4">GAS138</strain>
    </source>
</reference>
<evidence type="ECO:0000313" key="3">
    <source>
        <dbReference type="EMBL" id="SHH31499.1"/>
    </source>
</evidence>
<sequence length="98" mass="10093">MKTAIIALSAAALIAAAPAVYARDASSKTPRVQHNVSKRHVSRKLHPGVSAHALRPEQTTGWMRSYPGAFGYAPGAPKDYTYENSRNGGGGGGGGGGM</sequence>
<evidence type="ECO:0000256" key="1">
    <source>
        <dbReference type="SAM" id="MobiDB-lite"/>
    </source>
</evidence>
<dbReference type="AlphaFoldDB" id="A0A1M5RZ62"/>
<gene>
    <name evidence="3" type="ORF">SAMN05443248_4418</name>
</gene>